<reference evidence="8 9" key="1">
    <citation type="journal article" date="2003" name="Mol. Microbiol.">
        <title>Genome-based analysis of virulence genes in a non-biofilm-forming Staphylococcus epidermidis strain (ATCC 12228).</title>
        <authorList>
            <person name="Zhang Y.Q."/>
            <person name="Ren S.X."/>
            <person name="Li H.L."/>
            <person name="Wang Y.X."/>
            <person name="Fu G."/>
            <person name="Yang J."/>
            <person name="Qin Z.Q."/>
            <person name="Miao Y.G."/>
            <person name="Wang W.Y."/>
            <person name="Chen R.S."/>
            <person name="Shen Y."/>
            <person name="Chen Z."/>
            <person name="Yuan Z.H."/>
            <person name="Zhao G.P."/>
            <person name="Qu D."/>
            <person name="Danchin A."/>
            <person name="Wen Y.M."/>
        </authorList>
    </citation>
    <scope>NUCLEOTIDE SEQUENCE [LARGE SCALE GENOMIC DNA]</scope>
    <source>
        <strain evidence="9">ATCC 12228 / FDA PCI 1200</strain>
    </source>
</reference>
<dbReference type="EMBL" id="AE015929">
    <property type="protein sequence ID" value="AAO05834.1"/>
    <property type="molecule type" value="Genomic_DNA"/>
</dbReference>
<feature type="transmembrane region" description="Helical" evidence="6">
    <location>
        <begin position="158"/>
        <end position="180"/>
    </location>
</feature>
<dbReference type="GO" id="GO:0005886">
    <property type="term" value="C:plasma membrane"/>
    <property type="evidence" value="ECO:0007669"/>
    <property type="project" value="UniProtKB-SubCell"/>
</dbReference>
<dbReference type="Pfam" id="PF02687">
    <property type="entry name" value="FtsX"/>
    <property type="match status" value="1"/>
</dbReference>
<accession>A0A0H2VKK9</accession>
<evidence type="ECO:0000256" key="4">
    <source>
        <dbReference type="ARBA" id="ARBA00022989"/>
    </source>
</evidence>
<dbReference type="GeneID" id="50017734"/>
<dbReference type="HOGENOM" id="CLU_022800_2_3_9"/>
<dbReference type="OrthoDB" id="1705903at2"/>
<feature type="transmembrane region" description="Helical" evidence="6">
    <location>
        <begin position="59"/>
        <end position="80"/>
    </location>
</feature>
<evidence type="ECO:0000313" key="8">
    <source>
        <dbReference type="EMBL" id="AAO05834.1"/>
    </source>
</evidence>
<organism evidence="8 9">
    <name type="scientific">Staphylococcus epidermidis (strain ATCC 12228 / FDA PCI 1200)</name>
    <dbReference type="NCBI Taxonomy" id="176280"/>
    <lineage>
        <taxon>Bacteria</taxon>
        <taxon>Bacillati</taxon>
        <taxon>Bacillota</taxon>
        <taxon>Bacilli</taxon>
        <taxon>Bacillales</taxon>
        <taxon>Staphylococcaceae</taxon>
        <taxon>Staphylococcus</taxon>
    </lineage>
</organism>
<dbReference type="eggNOG" id="COG0577">
    <property type="taxonomic scope" value="Bacteria"/>
</dbReference>
<keyword evidence="6" id="KW-0813">Transport</keyword>
<dbReference type="AlphaFoldDB" id="A0A0H2VKK9"/>
<feature type="transmembrane region" description="Helical" evidence="6">
    <location>
        <begin position="101"/>
        <end position="127"/>
    </location>
</feature>
<sequence length="670" mass="77719">MTFKILWKMIKQNFVNQRHIIVPFISVISILFGIEYILLSLTTNIYFNEHHPELKISAIIGIVFMTMLLFIFLIYANHFVMNHRKKEFALNMALGMEKKHLRLIILIELFIQFIISAILSIVGGYLFGELFFMLFNKIVNTHQPQLSDYPFDVLSMKITLTMLLSLMIILFVINNFKISFKNSLQLLIKNKSKTHEKSRVRLIIFLILGLIFIGIGYYLAIKPNTAIGSLGIIFFAILSTLIGTYLLFVSLGSIVLEMLQKLDHYYYKPNHFFFIAGLKSRVKSSAIGLATISFMCTFLIVTLSMTVSTYRNMDHRFEFAFKNDYAGYYIGDFHKDSKIQRKIENLKKDIRQEVPTGQFKIYARGMVGAELQGGLKHKKLKRQTVSSGLFNFGNKQKFNSFISIYNKSDYNKNNKKIKLDDDEIAISTSVSLFKKMKTLNIFGKTYRVKYIESTNIDNLLYADGITLIVNQQQLMDRIVNEYRNHNDENLIITPNQVQTAVEFNVLKEKDKLNHRIKKIGVQHDIEFQVKKQNLLMWKQVNSSLIFVGSVVSLVLLIGIFLMMYYKQVSEGHEDRDAYITMKQLGLDEILIKKTINKQVIWVFLIPVIVAIIHTLAAFRIIYSVLGIVGQYDLGLYATSYVGVIVVFIIFYSMMYWITSRIYYTMINDKH</sequence>
<feature type="domain" description="ABC3 transporter permease C-terminal" evidence="7">
    <location>
        <begin position="60"/>
        <end position="171"/>
    </location>
</feature>
<evidence type="ECO:0000259" key="7">
    <source>
        <dbReference type="Pfam" id="PF02687"/>
    </source>
</evidence>
<dbReference type="InterPro" id="IPR027022">
    <property type="entry name" value="ABC_permease_BceB-typ"/>
</dbReference>
<gene>
    <name evidence="8" type="ordered locus">SE_2192</name>
</gene>
<dbReference type="PANTHER" id="PTHR46795:SF3">
    <property type="entry name" value="ABC TRANSPORTER PERMEASE"/>
    <property type="match status" value="1"/>
</dbReference>
<dbReference type="GO" id="GO:0005524">
    <property type="term" value="F:ATP binding"/>
    <property type="evidence" value="ECO:0007669"/>
    <property type="project" value="UniProtKB-KW"/>
</dbReference>
<dbReference type="PIRSF" id="PIRSF018968">
    <property type="entry name" value="ABC_permease_BceB"/>
    <property type="match status" value="1"/>
</dbReference>
<feature type="transmembrane region" description="Helical" evidence="6">
    <location>
        <begin position="544"/>
        <end position="565"/>
    </location>
</feature>
<keyword evidence="3 6" id="KW-0812">Transmembrane</keyword>
<feature type="transmembrane region" description="Helical" evidence="6">
    <location>
        <begin position="599"/>
        <end position="622"/>
    </location>
</feature>
<evidence type="ECO:0000313" key="9">
    <source>
        <dbReference type="Proteomes" id="UP000001411"/>
    </source>
</evidence>
<proteinExistence type="inferred from homology"/>
<comment type="similarity">
    <text evidence="6">Belongs to the ABC-4 integral membrane protein family.</text>
</comment>
<dbReference type="PATRIC" id="fig|176280.10.peg.2141"/>
<feature type="transmembrane region" description="Helical" evidence="6">
    <location>
        <begin position="200"/>
        <end position="220"/>
    </location>
</feature>
<keyword evidence="8" id="KW-0067">ATP-binding</keyword>
<protein>
    <submittedName>
        <fullName evidence="8">ABC transporter (ATP-binding protein)</fullName>
    </submittedName>
</protein>
<evidence type="ECO:0000256" key="1">
    <source>
        <dbReference type="ARBA" id="ARBA00004651"/>
    </source>
</evidence>
<dbReference type="Proteomes" id="UP000001411">
    <property type="component" value="Chromosome"/>
</dbReference>
<feature type="transmembrane region" description="Helical" evidence="6">
    <location>
        <begin position="20"/>
        <end position="39"/>
    </location>
</feature>
<dbReference type="InterPro" id="IPR052536">
    <property type="entry name" value="ABC-4_Integral_Memb_Prot"/>
</dbReference>
<dbReference type="PANTHER" id="PTHR46795">
    <property type="entry name" value="ABC TRANSPORTER PERMEASE-RELATED-RELATED"/>
    <property type="match status" value="1"/>
</dbReference>
<dbReference type="InterPro" id="IPR003838">
    <property type="entry name" value="ABC3_permease_C"/>
</dbReference>
<name>A0A0H2VKK9_STAES</name>
<dbReference type="GO" id="GO:0055085">
    <property type="term" value="P:transmembrane transport"/>
    <property type="evidence" value="ECO:0007669"/>
    <property type="project" value="UniProtKB-UniRule"/>
</dbReference>
<keyword evidence="2 6" id="KW-1003">Cell membrane</keyword>
<dbReference type="RefSeq" id="WP_002470142.1">
    <property type="nucleotide sequence ID" value="NC_004461.1"/>
</dbReference>
<feature type="transmembrane region" description="Helical" evidence="6">
    <location>
        <begin position="634"/>
        <end position="657"/>
    </location>
</feature>
<keyword evidence="5 6" id="KW-0472">Membrane</keyword>
<evidence type="ECO:0000256" key="6">
    <source>
        <dbReference type="PIRNR" id="PIRNR018968"/>
    </source>
</evidence>
<dbReference type="KEGG" id="sep:SE_2192"/>
<evidence type="ECO:0000256" key="2">
    <source>
        <dbReference type="ARBA" id="ARBA00022475"/>
    </source>
</evidence>
<feature type="transmembrane region" description="Helical" evidence="6">
    <location>
        <begin position="286"/>
        <end position="307"/>
    </location>
</feature>
<feature type="transmembrane region" description="Helical" evidence="6">
    <location>
        <begin position="232"/>
        <end position="256"/>
    </location>
</feature>
<evidence type="ECO:0000256" key="3">
    <source>
        <dbReference type="ARBA" id="ARBA00022692"/>
    </source>
</evidence>
<keyword evidence="4 6" id="KW-1133">Transmembrane helix</keyword>
<comment type="subcellular location">
    <subcellularLocation>
        <location evidence="1 6">Cell membrane</location>
        <topology evidence="1 6">Multi-pass membrane protein</topology>
    </subcellularLocation>
</comment>
<keyword evidence="8" id="KW-0547">Nucleotide-binding</keyword>
<evidence type="ECO:0000256" key="5">
    <source>
        <dbReference type="ARBA" id="ARBA00023136"/>
    </source>
</evidence>